<dbReference type="GO" id="GO:0016645">
    <property type="term" value="F:oxidoreductase activity, acting on the CH-NH group of donors"/>
    <property type="evidence" value="ECO:0007669"/>
    <property type="project" value="InterPro"/>
</dbReference>
<keyword evidence="7" id="KW-0274">FAD</keyword>
<dbReference type="NCBIfam" id="TIGR03197">
    <property type="entry name" value="MnmC_Cterm"/>
    <property type="match status" value="1"/>
</dbReference>
<dbReference type="SUPFAM" id="SSF51905">
    <property type="entry name" value="FAD/NAD(P)-binding domain"/>
    <property type="match status" value="1"/>
</dbReference>
<dbReference type="Proteomes" id="UP000027170">
    <property type="component" value="Unassembled WGS sequence"/>
</dbReference>
<keyword evidence="3" id="KW-0285">Flavoprotein</keyword>
<protein>
    <submittedName>
        <fullName evidence="11">Putative peptidase</fullName>
    </submittedName>
</protein>
<keyword evidence="1" id="KW-0963">Cytoplasm</keyword>
<keyword evidence="4" id="KW-0808">Transferase</keyword>
<dbReference type="AlphaFoldDB" id="A0A066TNJ5"/>
<comment type="caution">
    <text evidence="11">The sequence shown here is derived from an EMBL/GenBank/DDBJ whole genome shotgun (WGS) entry which is preliminary data.</text>
</comment>
<evidence type="ECO:0000256" key="6">
    <source>
        <dbReference type="ARBA" id="ARBA00022694"/>
    </source>
</evidence>
<dbReference type="Gene3D" id="3.30.9.10">
    <property type="entry name" value="D-Amino Acid Oxidase, subunit A, domain 2"/>
    <property type="match status" value="1"/>
</dbReference>
<evidence type="ECO:0000256" key="9">
    <source>
        <dbReference type="ARBA" id="ARBA00023268"/>
    </source>
</evidence>
<feature type="domain" description="FAD dependent oxidoreductase" evidence="10">
    <location>
        <begin position="120"/>
        <end position="484"/>
    </location>
</feature>
<dbReference type="eggNOG" id="COG0665">
    <property type="taxonomic scope" value="Bacteria"/>
</dbReference>
<evidence type="ECO:0000256" key="7">
    <source>
        <dbReference type="ARBA" id="ARBA00022827"/>
    </source>
</evidence>
<dbReference type="Pfam" id="PF01266">
    <property type="entry name" value="DAO"/>
    <property type="match status" value="1"/>
</dbReference>
<keyword evidence="5" id="KW-0949">S-adenosyl-L-methionine</keyword>
<accession>A0A066TNJ5</accession>
<dbReference type="PANTHER" id="PTHR13847:SF283">
    <property type="entry name" value="TRNA 5-METHYLAMINOMETHYL-2-THIOURIDINE BIOSYNTHESIS BIFUNCTIONAL PROTEIN MNMC"/>
    <property type="match status" value="1"/>
</dbReference>
<organism evidence="11 12">
    <name type="scientific">Snodgrassella communis</name>
    <dbReference type="NCBI Taxonomy" id="2946699"/>
    <lineage>
        <taxon>Bacteria</taxon>
        <taxon>Pseudomonadati</taxon>
        <taxon>Pseudomonadota</taxon>
        <taxon>Betaproteobacteria</taxon>
        <taxon>Neisseriales</taxon>
        <taxon>Neisseriaceae</taxon>
        <taxon>Snodgrassella</taxon>
    </lineage>
</organism>
<evidence type="ECO:0000256" key="5">
    <source>
        <dbReference type="ARBA" id="ARBA00022691"/>
    </source>
</evidence>
<dbReference type="OrthoDB" id="9786494at2"/>
<evidence type="ECO:0000313" key="12">
    <source>
        <dbReference type="Proteomes" id="UP000027170"/>
    </source>
</evidence>
<evidence type="ECO:0000256" key="4">
    <source>
        <dbReference type="ARBA" id="ARBA00022679"/>
    </source>
</evidence>
<dbReference type="GO" id="GO:0008168">
    <property type="term" value="F:methyltransferase activity"/>
    <property type="evidence" value="ECO:0007669"/>
    <property type="project" value="UniProtKB-KW"/>
</dbReference>
<sequence>MSIYIFYEWPQPDQLAQQLGNDKQAEIVVVTEKWPESLTARSSAGQNIAQLWLEAKVFWQQQPVFSYPFGDAGKFTLIQPQVYEQWCHFNPNMVSTTPEYSKFIYKPWLTLPTPIPVKSVVIIGAGIAGASTAFALAKRGIAVTVIEQHSIASAASGNHLGLLYAKISAHTTIQTELLLASYGYSRVLLKNCLPAGKGWLDCGVIHLDYNATEKQRNTLLAQQNPHSTLFQTITKTEAERIAGIDVPYGGLWWPYGAAINPFSLTEALLQHPLISVLTATKANTISRQNDLWQIGCQNQQKSFYLDASHIVICAGAESNSLYPVAGWPLHKIRGQTTTASLRLGAAQIKCALSGNSYITPPWQHKLCFGATFHPNQTNDDLSFADEHFNWEQLRQWLPHLAANLNPNTSPQGHAAIRCDAFDHLPVVGPVGDTAAMLVQYAQLRLDKNYPVTQPCPWQPGIFVNTAHGSRGLVTAPLCAEAIAATMLGLPSPLSVRLQQALHPNRLPIRSLTHHQSFQLST</sequence>
<gene>
    <name evidence="11" type="ORF">SALWKB29_0733</name>
</gene>
<dbReference type="GO" id="GO:0005737">
    <property type="term" value="C:cytoplasm"/>
    <property type="evidence" value="ECO:0007669"/>
    <property type="project" value="TreeGrafter"/>
</dbReference>
<dbReference type="GO" id="GO:0008033">
    <property type="term" value="P:tRNA processing"/>
    <property type="evidence" value="ECO:0007669"/>
    <property type="project" value="UniProtKB-KW"/>
</dbReference>
<reference evidence="11 12" key="1">
    <citation type="submission" date="2014-03" db="EMBL/GenBank/DDBJ databases">
        <title>The genomes of two eusocial bee gut symbionts.</title>
        <authorList>
            <person name="Kwong W.K."/>
            <person name="Engel P."/>
            <person name="Koch H."/>
            <person name="Moran N.A."/>
        </authorList>
    </citation>
    <scope>NUCLEOTIDE SEQUENCE [LARGE SCALE GENOMIC DNA]</scope>
    <source>
        <strain evidence="12">wkB29</strain>
    </source>
</reference>
<keyword evidence="2" id="KW-0489">Methyltransferase</keyword>
<keyword evidence="8" id="KW-0560">Oxidoreductase</keyword>
<dbReference type="EMBL" id="JFZV01000003">
    <property type="protein sequence ID" value="KDN15107.1"/>
    <property type="molecule type" value="Genomic_DNA"/>
</dbReference>
<dbReference type="GO" id="GO:0032259">
    <property type="term" value="P:methylation"/>
    <property type="evidence" value="ECO:0007669"/>
    <property type="project" value="UniProtKB-KW"/>
</dbReference>
<evidence type="ECO:0000313" key="11">
    <source>
        <dbReference type="EMBL" id="KDN15107.1"/>
    </source>
</evidence>
<keyword evidence="9" id="KW-0511">Multifunctional enzyme</keyword>
<evidence type="ECO:0000259" key="10">
    <source>
        <dbReference type="Pfam" id="PF01266"/>
    </source>
</evidence>
<dbReference type="RefSeq" id="WP_051608151.1">
    <property type="nucleotide sequence ID" value="NZ_JFZV01000003.1"/>
</dbReference>
<dbReference type="Gene3D" id="3.50.50.60">
    <property type="entry name" value="FAD/NAD(P)-binding domain"/>
    <property type="match status" value="1"/>
</dbReference>
<evidence type="ECO:0000256" key="3">
    <source>
        <dbReference type="ARBA" id="ARBA00022630"/>
    </source>
</evidence>
<evidence type="ECO:0000256" key="2">
    <source>
        <dbReference type="ARBA" id="ARBA00022603"/>
    </source>
</evidence>
<dbReference type="PANTHER" id="PTHR13847">
    <property type="entry name" value="SARCOSINE DEHYDROGENASE-RELATED"/>
    <property type="match status" value="1"/>
</dbReference>
<keyword evidence="6" id="KW-0819">tRNA processing</keyword>
<dbReference type="InterPro" id="IPR006076">
    <property type="entry name" value="FAD-dep_OxRdtase"/>
</dbReference>
<dbReference type="InterPro" id="IPR036188">
    <property type="entry name" value="FAD/NAD-bd_sf"/>
</dbReference>
<evidence type="ECO:0000256" key="1">
    <source>
        <dbReference type="ARBA" id="ARBA00022490"/>
    </source>
</evidence>
<proteinExistence type="predicted"/>
<keyword evidence="12" id="KW-1185">Reference proteome</keyword>
<dbReference type="InterPro" id="IPR017610">
    <property type="entry name" value="tRNA_S-uridine_synth_MnmC_C"/>
</dbReference>
<evidence type="ECO:0000256" key="8">
    <source>
        <dbReference type="ARBA" id="ARBA00023002"/>
    </source>
</evidence>
<name>A0A066TNJ5_9NEIS</name>